<proteinExistence type="predicted"/>
<reference evidence="1 2" key="1">
    <citation type="submission" date="2018-01" db="EMBL/GenBank/DDBJ databases">
        <title>Genome characterization of the sugarcane-associated fungus Trichoderma ghanense CCMA-1212 and their application in lignocelulose bioconversion.</title>
        <authorList>
            <person name="Steindorff A.S."/>
            <person name="Mendes T.D."/>
            <person name="Vilela E.S.D."/>
            <person name="Rodrigues D.S."/>
            <person name="Formighieri E.F."/>
            <person name="Melo I.S."/>
            <person name="Favaro L.C.L."/>
        </authorList>
    </citation>
    <scope>NUCLEOTIDE SEQUENCE [LARGE SCALE GENOMIC DNA]</scope>
    <source>
        <strain evidence="1 2">CCMA-1212</strain>
    </source>
</reference>
<sequence>RRAAPPCIKRRATVRAKVIEGGRGAARTAVGRYSSDGMLRERYRRATSWAYRRAIFVEFLWNWLCVQGNQVRVSSAKMTKEQKARPDKQKDSASFTHLARPLTLIGSAYHGTTRATMGNKAAREGRGNGREREAMCTVIRDTEAVLDIVWTLMDVRHFHRDLGQGMEKSSHFGAYTHECRRQRFMKGNNGVLGARLTARGKVNSPRTKQQY</sequence>
<dbReference type="Proteomes" id="UP001642720">
    <property type="component" value="Unassembled WGS sequence"/>
</dbReference>
<name>A0ABY2HB17_9HYPO</name>
<organism evidence="1 2">
    <name type="scientific">Trichoderma ghanense</name>
    <dbReference type="NCBI Taxonomy" id="65468"/>
    <lineage>
        <taxon>Eukaryota</taxon>
        <taxon>Fungi</taxon>
        <taxon>Dikarya</taxon>
        <taxon>Ascomycota</taxon>
        <taxon>Pezizomycotina</taxon>
        <taxon>Sordariomycetes</taxon>
        <taxon>Hypocreomycetidae</taxon>
        <taxon>Hypocreales</taxon>
        <taxon>Hypocreaceae</taxon>
        <taxon>Trichoderma</taxon>
    </lineage>
</organism>
<gene>
    <name evidence="1" type="ORF">CCMA1212_003900</name>
</gene>
<dbReference type="EMBL" id="PPTA01000004">
    <property type="protein sequence ID" value="TFB04525.1"/>
    <property type="molecule type" value="Genomic_DNA"/>
</dbReference>
<dbReference type="GeneID" id="300575679"/>
<accession>A0ABY2HB17</accession>
<protein>
    <submittedName>
        <fullName evidence="1">Uncharacterized protein</fullName>
    </submittedName>
</protein>
<evidence type="ECO:0000313" key="1">
    <source>
        <dbReference type="EMBL" id="TFB04525.1"/>
    </source>
</evidence>
<feature type="non-terminal residue" evidence="1">
    <location>
        <position position="1"/>
    </location>
</feature>
<dbReference type="RefSeq" id="XP_073560726.1">
    <property type="nucleotide sequence ID" value="XM_073701229.1"/>
</dbReference>
<keyword evidence="2" id="KW-1185">Reference proteome</keyword>
<comment type="caution">
    <text evidence="1">The sequence shown here is derived from an EMBL/GenBank/DDBJ whole genome shotgun (WGS) entry which is preliminary data.</text>
</comment>
<evidence type="ECO:0000313" key="2">
    <source>
        <dbReference type="Proteomes" id="UP001642720"/>
    </source>
</evidence>